<reference evidence="2 3" key="1">
    <citation type="journal article" date="2019" name="Nat. Ecol. Evol.">
        <title>Megaphylogeny resolves global patterns of mushroom evolution.</title>
        <authorList>
            <person name="Varga T."/>
            <person name="Krizsan K."/>
            <person name="Foldi C."/>
            <person name="Dima B."/>
            <person name="Sanchez-Garcia M."/>
            <person name="Sanchez-Ramirez S."/>
            <person name="Szollosi G.J."/>
            <person name="Szarkandi J.G."/>
            <person name="Papp V."/>
            <person name="Albert L."/>
            <person name="Andreopoulos W."/>
            <person name="Angelini C."/>
            <person name="Antonin V."/>
            <person name="Barry K.W."/>
            <person name="Bougher N.L."/>
            <person name="Buchanan P."/>
            <person name="Buyck B."/>
            <person name="Bense V."/>
            <person name="Catcheside P."/>
            <person name="Chovatia M."/>
            <person name="Cooper J."/>
            <person name="Damon W."/>
            <person name="Desjardin D."/>
            <person name="Finy P."/>
            <person name="Geml J."/>
            <person name="Haridas S."/>
            <person name="Hughes K."/>
            <person name="Justo A."/>
            <person name="Karasinski D."/>
            <person name="Kautmanova I."/>
            <person name="Kiss B."/>
            <person name="Kocsube S."/>
            <person name="Kotiranta H."/>
            <person name="LaButti K.M."/>
            <person name="Lechner B.E."/>
            <person name="Liimatainen K."/>
            <person name="Lipzen A."/>
            <person name="Lukacs Z."/>
            <person name="Mihaltcheva S."/>
            <person name="Morgado L.N."/>
            <person name="Niskanen T."/>
            <person name="Noordeloos M.E."/>
            <person name="Ohm R.A."/>
            <person name="Ortiz-Santana B."/>
            <person name="Ovrebo C."/>
            <person name="Racz N."/>
            <person name="Riley R."/>
            <person name="Savchenko A."/>
            <person name="Shiryaev A."/>
            <person name="Soop K."/>
            <person name="Spirin V."/>
            <person name="Szebenyi C."/>
            <person name="Tomsovsky M."/>
            <person name="Tulloss R.E."/>
            <person name="Uehling J."/>
            <person name="Grigoriev I.V."/>
            <person name="Vagvolgyi C."/>
            <person name="Papp T."/>
            <person name="Martin F.M."/>
            <person name="Miettinen O."/>
            <person name="Hibbett D.S."/>
            <person name="Nagy L.G."/>
        </authorList>
    </citation>
    <scope>NUCLEOTIDE SEQUENCE [LARGE SCALE GENOMIC DNA]</scope>
    <source>
        <strain evidence="2 3">CBS 121175</strain>
    </source>
</reference>
<dbReference type="EMBL" id="ML210377">
    <property type="protein sequence ID" value="TFK18808.1"/>
    <property type="molecule type" value="Genomic_DNA"/>
</dbReference>
<feature type="compositionally biased region" description="Low complexity" evidence="1">
    <location>
        <begin position="288"/>
        <end position="298"/>
    </location>
</feature>
<dbReference type="OrthoDB" id="2162994at2759"/>
<feature type="compositionally biased region" description="Low complexity" evidence="1">
    <location>
        <begin position="448"/>
        <end position="457"/>
    </location>
</feature>
<feature type="region of interest" description="Disordered" evidence="1">
    <location>
        <begin position="428"/>
        <end position="457"/>
    </location>
</feature>
<feature type="compositionally biased region" description="Acidic residues" evidence="1">
    <location>
        <begin position="652"/>
        <end position="666"/>
    </location>
</feature>
<name>A0A5C3KSQ9_COPMA</name>
<feature type="region of interest" description="Disordered" evidence="1">
    <location>
        <begin position="312"/>
        <end position="364"/>
    </location>
</feature>
<feature type="compositionally biased region" description="Low complexity" evidence="1">
    <location>
        <begin position="534"/>
        <end position="547"/>
    </location>
</feature>
<feature type="compositionally biased region" description="Acidic residues" evidence="1">
    <location>
        <begin position="675"/>
        <end position="693"/>
    </location>
</feature>
<evidence type="ECO:0000256" key="1">
    <source>
        <dbReference type="SAM" id="MobiDB-lite"/>
    </source>
</evidence>
<feature type="region of interest" description="Disordered" evidence="1">
    <location>
        <begin position="1"/>
        <end position="39"/>
    </location>
</feature>
<feature type="compositionally biased region" description="Polar residues" evidence="1">
    <location>
        <begin position="559"/>
        <end position="568"/>
    </location>
</feature>
<gene>
    <name evidence="2" type="ORF">FA15DRAFT_660411</name>
</gene>
<feature type="compositionally biased region" description="Polar residues" evidence="1">
    <location>
        <begin position="23"/>
        <end position="33"/>
    </location>
</feature>
<dbReference type="Proteomes" id="UP000307440">
    <property type="component" value="Unassembled WGS sequence"/>
</dbReference>
<evidence type="ECO:0000313" key="3">
    <source>
        <dbReference type="Proteomes" id="UP000307440"/>
    </source>
</evidence>
<dbReference type="AlphaFoldDB" id="A0A5C3KSQ9"/>
<sequence>MSAEPSTSTATSQPGPADPSPSPHLSSPTGSGRTNHELASLLAQAYADLDSLKRELSQTKRRAEKAERLANALSAAGDDSPNGSSATGISDGAARVIRELEERVNSAEMARDEAEARRRMMQEQWLQVEGQLNTLEYRSQETRQSFSRIMKDGGGPLILSSFPLPVGPPGTLTHITAMPPPAIPSSKHSSRHASSRSQGHNTFFPPHFSLPPAPGTTSLRRPRTPSLDSAYPPSKRSRANDDGRGREPRASYSESHIQPHPNDAFHRSATMRVIHSGPDRHPGRPGHSRSSSRSSASSMDLDEILLAAADGEASGSQNGVPGAPGASPNPHSATAPLGQHQIIQSSHRSRQPRGGPSRPLTESDLIQQQQYNHVRRLGHMDTTPPYPASQSVPMRKGDHHSSAAQVQYQTHIFAPPVTGAPIKKSKYSNSSASLAPHGSAQIGSIDTPPQASAAPAPHAPAFPATNAQGQRICRQCGQPGRYKDGKCVEKWGPGPMGPGTVCDRCRKKMKRVERRGTLEAQQQERNQALAAANLANPPHPPVQQHQPHAGEGSGRVLQRTDTIPNASPSGRDKGQSLAANNPPKVSHVRTLVNNGKDLGPNDERGSRTHSRVPSPSGRARESTNGNGNGVPSSTILPAVVLRRSPDNRMDVTDSDADADAEAEAEAEILGAVEAKDDEEEGDAEGDPDAEILEAVEAAERSSTDSHSQN</sequence>
<feature type="region of interest" description="Disordered" evidence="1">
    <location>
        <begin position="58"/>
        <end position="92"/>
    </location>
</feature>
<feature type="compositionally biased region" description="Polar residues" evidence="1">
    <location>
        <begin position="622"/>
        <end position="635"/>
    </location>
</feature>
<keyword evidence="3" id="KW-1185">Reference proteome</keyword>
<evidence type="ECO:0000313" key="2">
    <source>
        <dbReference type="EMBL" id="TFK18808.1"/>
    </source>
</evidence>
<feature type="compositionally biased region" description="Polar residues" evidence="1">
    <location>
        <begin position="1"/>
        <end position="14"/>
    </location>
</feature>
<accession>A0A5C3KSQ9</accession>
<proteinExistence type="predicted"/>
<organism evidence="2 3">
    <name type="scientific">Coprinopsis marcescibilis</name>
    <name type="common">Agaric fungus</name>
    <name type="synonym">Psathyrella marcescibilis</name>
    <dbReference type="NCBI Taxonomy" id="230819"/>
    <lineage>
        <taxon>Eukaryota</taxon>
        <taxon>Fungi</taxon>
        <taxon>Dikarya</taxon>
        <taxon>Basidiomycota</taxon>
        <taxon>Agaricomycotina</taxon>
        <taxon>Agaricomycetes</taxon>
        <taxon>Agaricomycetidae</taxon>
        <taxon>Agaricales</taxon>
        <taxon>Agaricineae</taxon>
        <taxon>Psathyrellaceae</taxon>
        <taxon>Coprinopsis</taxon>
    </lineage>
</organism>
<dbReference type="STRING" id="230819.A0A5C3KSQ9"/>
<protein>
    <submittedName>
        <fullName evidence="2">Uncharacterized protein</fullName>
    </submittedName>
</protein>
<feature type="compositionally biased region" description="Basic and acidic residues" evidence="1">
    <location>
        <begin position="238"/>
        <end position="249"/>
    </location>
</feature>
<feature type="region of interest" description="Disordered" evidence="1">
    <location>
        <begin position="534"/>
        <end position="709"/>
    </location>
</feature>
<feature type="region of interest" description="Disordered" evidence="1">
    <location>
        <begin position="170"/>
        <end position="298"/>
    </location>
</feature>